<keyword evidence="1" id="KW-0175">Coiled coil</keyword>
<evidence type="ECO:0000256" key="1">
    <source>
        <dbReference type="SAM" id="Coils"/>
    </source>
</evidence>
<reference evidence="2 3" key="1">
    <citation type="submission" date="2011-10" db="EMBL/GenBank/DDBJ databases">
        <title>The Genome Sequence of Prevotella histicola F0411.</title>
        <authorList>
            <consortium name="The Broad Institute Genome Sequencing Platform"/>
            <person name="Earl A."/>
            <person name="Ward D."/>
            <person name="Feldgarden M."/>
            <person name="Gevers D."/>
            <person name="Izard J."/>
            <person name="Ganesan A."/>
            <person name="Blanton J.M."/>
            <person name="Baranova O.V."/>
            <person name="Tanner A.C."/>
            <person name="Mathney J.M.J."/>
            <person name="Dewhirst F.E."/>
            <person name="Young S.K."/>
            <person name="Zeng Q."/>
            <person name="Gargeya S."/>
            <person name="Fitzgerald M."/>
            <person name="Haas B."/>
            <person name="Abouelleil A."/>
            <person name="Alvarado L."/>
            <person name="Arachchi H.M."/>
            <person name="Berlin A."/>
            <person name="Brown A."/>
            <person name="Chapman S.B."/>
            <person name="Chen Z."/>
            <person name="Dunbar C."/>
            <person name="Freedman E."/>
            <person name="Gearin G."/>
            <person name="Gellesch M."/>
            <person name="Goldberg J."/>
            <person name="Griggs A."/>
            <person name="Gujja S."/>
            <person name="Heiman D."/>
            <person name="Howarth C."/>
            <person name="Larson L."/>
            <person name="Lui A."/>
            <person name="MacDonald P.J.P."/>
            <person name="Montmayeur A."/>
            <person name="Murphy C."/>
            <person name="Neiman D."/>
            <person name="Pearson M."/>
            <person name="Priest M."/>
            <person name="Roberts A."/>
            <person name="Saif S."/>
            <person name="Shea T."/>
            <person name="Shenoy N."/>
            <person name="Sisk P."/>
            <person name="Stolte C."/>
            <person name="Sykes S."/>
            <person name="Wortman J."/>
            <person name="Nusbaum C."/>
            <person name="Birren B."/>
        </authorList>
    </citation>
    <scope>NUCLEOTIDE SEQUENCE [LARGE SCALE GENOMIC DNA]</scope>
    <source>
        <strain evidence="2 3">F0411</strain>
    </source>
</reference>
<keyword evidence="3" id="KW-1185">Reference proteome</keyword>
<proteinExistence type="predicted"/>
<dbReference type="HOGENOM" id="CLU_745523_0_0_10"/>
<dbReference type="AlphaFoldDB" id="G6AG46"/>
<feature type="coiled-coil region" evidence="1">
    <location>
        <begin position="172"/>
        <end position="229"/>
    </location>
</feature>
<evidence type="ECO:0000313" key="3">
    <source>
        <dbReference type="Proteomes" id="UP000004597"/>
    </source>
</evidence>
<organism evidence="2 3">
    <name type="scientific">Prevotella histicola F0411</name>
    <dbReference type="NCBI Taxonomy" id="857291"/>
    <lineage>
        <taxon>Bacteria</taxon>
        <taxon>Pseudomonadati</taxon>
        <taxon>Bacteroidota</taxon>
        <taxon>Bacteroidia</taxon>
        <taxon>Bacteroidales</taxon>
        <taxon>Prevotellaceae</taxon>
        <taxon>Prevotella</taxon>
    </lineage>
</organism>
<comment type="caution">
    <text evidence="2">The sequence shown here is derived from an EMBL/GenBank/DDBJ whole genome shotgun (WGS) entry which is preliminary data.</text>
</comment>
<name>G6AG46_9BACT</name>
<gene>
    <name evidence="2" type="ORF">HMPREF9138_01073</name>
</gene>
<evidence type="ECO:0000313" key="2">
    <source>
        <dbReference type="EMBL" id="EHG16376.1"/>
    </source>
</evidence>
<dbReference type="Proteomes" id="UP000004597">
    <property type="component" value="Unassembled WGS sequence"/>
</dbReference>
<protein>
    <submittedName>
        <fullName evidence="2">Uncharacterized protein</fullName>
    </submittedName>
</protein>
<dbReference type="EMBL" id="AFXP01000008">
    <property type="protein sequence ID" value="EHG16376.1"/>
    <property type="molecule type" value="Genomic_DNA"/>
</dbReference>
<dbReference type="STRING" id="857291.HMPREF9138_01073"/>
<sequence>MKIMRIGRFSNNTEFKHMLEKKQQEILSRTNDGVQETRQFQQLLSLLTECRRKNKECDYRLILISKTDLCNLCSDAEVRVQELFHLNIFLTNRTVRVDSNFSVLSNNNEMFPDNNNDARRHFTALSNTAEELIVFHIAPNATINYFIDGRDYGNGVFYTLEAQNRYEELKPIEQLEEVLDEYRINLTRQETYLKFFVPKAGLRALRTLMQSTENEKKFLEEHKHLLNNKPEELFREDMRKYIKQHMRVVENREHMLEDLDRLDIILTDEMGSDLYFIEVKWVGESIHNNGQKLGTEYRACPRIRPEAIKQVLGYIDKLLAEKKNVKIGYLAVFDARKEDKEDTGKGIKETDYPENLQKYFPRFFKLPDFRVKNINPR</sequence>
<dbReference type="PATRIC" id="fig|857291.3.peg.1064"/>
<accession>G6AG46</accession>